<sequence length="79" mass="8942">MRSGRPSKNFEALSDRSKRRKEEIIAIPKGKVKYICCFRLKATKLGSTAEDSSEDELSFNKDSELSSEELFSDAEFSSE</sequence>
<feature type="region of interest" description="Disordered" evidence="1">
    <location>
        <begin position="51"/>
        <end position="79"/>
    </location>
</feature>
<reference evidence="2 3" key="1">
    <citation type="journal article" date="2024" name="BMC Genomics">
        <title>De novo assembly and annotation of Popillia japonica's genome with initial clues to its potential as an invasive pest.</title>
        <authorList>
            <person name="Cucini C."/>
            <person name="Boschi S."/>
            <person name="Funari R."/>
            <person name="Cardaioli E."/>
            <person name="Iannotti N."/>
            <person name="Marturano G."/>
            <person name="Paoli F."/>
            <person name="Bruttini M."/>
            <person name="Carapelli A."/>
            <person name="Frati F."/>
            <person name="Nardi F."/>
        </authorList>
    </citation>
    <scope>NUCLEOTIDE SEQUENCE [LARGE SCALE GENOMIC DNA]</scope>
    <source>
        <strain evidence="2">DMR45628</strain>
    </source>
</reference>
<dbReference type="EMBL" id="JASPKY010000464">
    <property type="protein sequence ID" value="KAK9696011.1"/>
    <property type="molecule type" value="Genomic_DNA"/>
</dbReference>
<dbReference type="AlphaFoldDB" id="A0AAW1IZK1"/>
<proteinExistence type="predicted"/>
<accession>A0AAW1IZK1</accession>
<name>A0AAW1IZK1_POPJA</name>
<evidence type="ECO:0000313" key="3">
    <source>
        <dbReference type="Proteomes" id="UP001458880"/>
    </source>
</evidence>
<gene>
    <name evidence="2" type="ORF">QE152_g32170</name>
</gene>
<protein>
    <submittedName>
        <fullName evidence="2">Uncharacterized protein</fullName>
    </submittedName>
</protein>
<comment type="caution">
    <text evidence="2">The sequence shown here is derived from an EMBL/GenBank/DDBJ whole genome shotgun (WGS) entry which is preliminary data.</text>
</comment>
<dbReference type="Proteomes" id="UP001458880">
    <property type="component" value="Unassembled WGS sequence"/>
</dbReference>
<feature type="compositionally biased region" description="Acidic residues" evidence="1">
    <location>
        <begin position="65"/>
        <end position="79"/>
    </location>
</feature>
<organism evidence="2 3">
    <name type="scientific">Popillia japonica</name>
    <name type="common">Japanese beetle</name>
    <dbReference type="NCBI Taxonomy" id="7064"/>
    <lineage>
        <taxon>Eukaryota</taxon>
        <taxon>Metazoa</taxon>
        <taxon>Ecdysozoa</taxon>
        <taxon>Arthropoda</taxon>
        <taxon>Hexapoda</taxon>
        <taxon>Insecta</taxon>
        <taxon>Pterygota</taxon>
        <taxon>Neoptera</taxon>
        <taxon>Endopterygota</taxon>
        <taxon>Coleoptera</taxon>
        <taxon>Polyphaga</taxon>
        <taxon>Scarabaeiformia</taxon>
        <taxon>Scarabaeidae</taxon>
        <taxon>Rutelinae</taxon>
        <taxon>Popillia</taxon>
    </lineage>
</organism>
<evidence type="ECO:0000256" key="1">
    <source>
        <dbReference type="SAM" id="MobiDB-lite"/>
    </source>
</evidence>
<evidence type="ECO:0000313" key="2">
    <source>
        <dbReference type="EMBL" id="KAK9696011.1"/>
    </source>
</evidence>
<keyword evidence="3" id="KW-1185">Reference proteome</keyword>